<evidence type="ECO:0000313" key="2">
    <source>
        <dbReference type="Proteomes" id="UP000177697"/>
    </source>
</evidence>
<proteinExistence type="predicted"/>
<comment type="caution">
    <text evidence="1">The sequence shown here is derived from an EMBL/GenBank/DDBJ whole genome shotgun (WGS) entry which is preliminary data.</text>
</comment>
<organism evidence="1 2">
    <name type="scientific">Candidatus Zambryskibacteria bacterium RIFOXYC1_FULL_39_10</name>
    <dbReference type="NCBI Taxonomy" id="1802779"/>
    <lineage>
        <taxon>Bacteria</taxon>
        <taxon>Candidatus Zambryskiibacteriota</taxon>
    </lineage>
</organism>
<dbReference type="AlphaFoldDB" id="A0A1G2V2G7"/>
<gene>
    <name evidence="1" type="ORF">A2431_01015</name>
</gene>
<sequence length="151" mass="17715">MIQINEEALEQEMHAWVERRIQLQNERIQRSGHPASESEVQHEADLRNLSGDELFRVYQNNFWIRLKMASIYFEDNGVVKPEHASGHTIKAFHLVEIRQSILELGYELQVAQILGWSDNQSRKLTSEELAIVKVVFLKMRNRGYSHRELMG</sequence>
<evidence type="ECO:0000313" key="1">
    <source>
        <dbReference type="EMBL" id="OHB15825.1"/>
    </source>
</evidence>
<dbReference type="Proteomes" id="UP000177697">
    <property type="component" value="Unassembled WGS sequence"/>
</dbReference>
<dbReference type="EMBL" id="MHWW01000005">
    <property type="protein sequence ID" value="OHB15825.1"/>
    <property type="molecule type" value="Genomic_DNA"/>
</dbReference>
<accession>A0A1G2V2G7</accession>
<reference evidence="1 2" key="1">
    <citation type="journal article" date="2016" name="Nat. Commun.">
        <title>Thousands of microbial genomes shed light on interconnected biogeochemical processes in an aquifer system.</title>
        <authorList>
            <person name="Anantharaman K."/>
            <person name="Brown C.T."/>
            <person name="Hug L.A."/>
            <person name="Sharon I."/>
            <person name="Castelle C.J."/>
            <person name="Probst A.J."/>
            <person name="Thomas B.C."/>
            <person name="Singh A."/>
            <person name="Wilkins M.J."/>
            <person name="Karaoz U."/>
            <person name="Brodie E.L."/>
            <person name="Williams K.H."/>
            <person name="Hubbard S.S."/>
            <person name="Banfield J.F."/>
        </authorList>
    </citation>
    <scope>NUCLEOTIDE SEQUENCE [LARGE SCALE GENOMIC DNA]</scope>
</reference>
<name>A0A1G2V2G7_9BACT</name>
<protein>
    <submittedName>
        <fullName evidence="1">Uncharacterized protein</fullName>
    </submittedName>
</protein>